<sequence length="887" mass="103587">MYHSPRCPHSLREEFYEKLNRYADAGWWKASTAIQAAPVLCIPKRDGRLRTVVDCRQRNDNTVKDVTPLPDQDIIREDVARAKYRSKIDLTDAYEQVRVRPEDVWKTAFSTIAGTYVSNVIQIGDCNAPATFQRLMTHIFQDVIGRFLHVYLDDMFIYSDTIEEHEQYLKIIFDRLRQHQLYLKWKKCELYSPKIDCLGHIIDDQGIHPDEDKLARIREWRTPRNYNDIQRFVGLVNYVANFLPSVSMYTGPLMGMTANGAPFHWRPIHQRCFDMIKHLCCKTLIIQPIQPKNDEPIWVICDASKSGVGAMYGQGPSWNNCRPAGFMSKKFTPAQMNYAVHELETLAILEALLKWEDKLVGYKLHVITDHKALEFFKTQNTLTNRQRRWLDYLAKFEFDITYIKGELNKVADCLSRYYENDTPDDQHEPHEFVNADVRIDRSGEDLPEPRYKELFIEDEQLRAMELRRSKRIQEKIEEREREAHELRGKTVPPSEHEDSKGHRRKEDLTRGDDITLAEALLGRANSQPHPSRDDKEFVSRVQLRYVDDPLFKLVLEEPKNYRHFTVTDGLIFTKNQNNDEVLCLPSSDRTTITQVINQGHAIVGHFGEQKTSEYLRRWYWWPKMGKEIDLWCKSCATCQQTKTSNKKPSGKLHSLPIPTKPWDSIGMDFIGPFPESKGYNYLWTDGQTERANRSIGQIFRSTVSHDQKNWVDCMDMTEFAINASISETMKYAPFELNGGYMPSMIQEIRGKRIPKGKVCKARPETSTYELDLPPMLKRRNIFPTFHISLLKPYAASSDALFPNRATPEPYDFGADEEQEWYVDEIIGHRRDSRGKLEYQIRWSLGDTTWEPHEECKKLEALDRYLELHNVRTPSKLPKTPEGVILRD</sequence>
<keyword evidence="3" id="KW-0540">Nuclease</keyword>
<dbReference type="OrthoDB" id="1750432at2759"/>
<dbReference type="InterPro" id="IPR050951">
    <property type="entry name" value="Retrovirus_Pol_polyprotein"/>
</dbReference>
<dbReference type="Pfam" id="PF17921">
    <property type="entry name" value="Integrase_H2C2"/>
    <property type="match status" value="1"/>
</dbReference>
<evidence type="ECO:0000313" key="9">
    <source>
        <dbReference type="EMBL" id="KAJ3502631.1"/>
    </source>
</evidence>
<dbReference type="InterPro" id="IPR043128">
    <property type="entry name" value="Rev_trsase/Diguanyl_cyclase"/>
</dbReference>
<keyword evidence="5" id="KW-0378">Hydrolase</keyword>
<keyword evidence="1" id="KW-0808">Transferase</keyword>
<dbReference type="GO" id="GO:0003964">
    <property type="term" value="F:RNA-directed DNA polymerase activity"/>
    <property type="evidence" value="ECO:0007669"/>
    <property type="project" value="UniProtKB-KW"/>
</dbReference>
<keyword evidence="6" id="KW-0695">RNA-directed DNA polymerase</keyword>
<dbReference type="Proteomes" id="UP001148786">
    <property type="component" value="Unassembled WGS sequence"/>
</dbReference>
<keyword evidence="2" id="KW-0548">Nucleotidyltransferase</keyword>
<keyword evidence="10" id="KW-1185">Reference proteome</keyword>
<dbReference type="GO" id="GO:0003676">
    <property type="term" value="F:nucleic acid binding"/>
    <property type="evidence" value="ECO:0007669"/>
    <property type="project" value="InterPro"/>
</dbReference>
<dbReference type="SUPFAM" id="SSF56672">
    <property type="entry name" value="DNA/RNA polymerases"/>
    <property type="match status" value="1"/>
</dbReference>
<reference evidence="9" key="1">
    <citation type="submission" date="2022-07" db="EMBL/GenBank/DDBJ databases">
        <title>Genome Sequence of Agrocybe chaxingu.</title>
        <authorList>
            <person name="Buettner E."/>
        </authorList>
    </citation>
    <scope>NUCLEOTIDE SEQUENCE</scope>
    <source>
        <strain evidence="9">MP-N11</strain>
    </source>
</reference>
<dbReference type="InterPro" id="IPR041588">
    <property type="entry name" value="Integrase_H2C2"/>
</dbReference>
<dbReference type="InterPro" id="IPR016197">
    <property type="entry name" value="Chromo-like_dom_sf"/>
</dbReference>
<dbReference type="Gene3D" id="1.10.340.70">
    <property type="match status" value="1"/>
</dbReference>
<evidence type="ECO:0000256" key="2">
    <source>
        <dbReference type="ARBA" id="ARBA00022695"/>
    </source>
</evidence>
<gene>
    <name evidence="9" type="ORF">NLJ89_g8798</name>
</gene>
<dbReference type="Pfam" id="PF17917">
    <property type="entry name" value="RT_RNaseH"/>
    <property type="match status" value="1"/>
</dbReference>
<dbReference type="InterPro" id="IPR000477">
    <property type="entry name" value="RT_dom"/>
</dbReference>
<evidence type="ECO:0000256" key="4">
    <source>
        <dbReference type="ARBA" id="ARBA00022759"/>
    </source>
</evidence>
<proteinExistence type="predicted"/>
<evidence type="ECO:0000256" key="6">
    <source>
        <dbReference type="ARBA" id="ARBA00022918"/>
    </source>
</evidence>
<dbReference type="InterPro" id="IPR041373">
    <property type="entry name" value="RT_RNaseH"/>
</dbReference>
<dbReference type="GO" id="GO:0016787">
    <property type="term" value="F:hydrolase activity"/>
    <property type="evidence" value="ECO:0007669"/>
    <property type="project" value="UniProtKB-KW"/>
</dbReference>
<dbReference type="GO" id="GO:0004519">
    <property type="term" value="F:endonuclease activity"/>
    <property type="evidence" value="ECO:0007669"/>
    <property type="project" value="UniProtKB-KW"/>
</dbReference>
<dbReference type="InterPro" id="IPR043502">
    <property type="entry name" value="DNA/RNA_pol_sf"/>
</dbReference>
<dbReference type="Pfam" id="PF00078">
    <property type="entry name" value="RVT_1"/>
    <property type="match status" value="1"/>
</dbReference>
<dbReference type="SUPFAM" id="SSF53098">
    <property type="entry name" value="Ribonuclease H-like"/>
    <property type="match status" value="1"/>
</dbReference>
<comment type="caution">
    <text evidence="9">The sequence shown here is derived from an EMBL/GenBank/DDBJ whole genome shotgun (WGS) entry which is preliminary data.</text>
</comment>
<dbReference type="AlphaFoldDB" id="A0A9W8MRU2"/>
<dbReference type="Gene3D" id="3.30.70.270">
    <property type="match status" value="2"/>
</dbReference>
<dbReference type="PANTHER" id="PTHR37984">
    <property type="entry name" value="PROTEIN CBG26694"/>
    <property type="match status" value="1"/>
</dbReference>
<evidence type="ECO:0000256" key="7">
    <source>
        <dbReference type="SAM" id="MobiDB-lite"/>
    </source>
</evidence>
<keyword evidence="4" id="KW-0255">Endonuclease</keyword>
<feature type="domain" description="Reverse transcriptase" evidence="8">
    <location>
        <begin position="23"/>
        <end position="202"/>
    </location>
</feature>
<evidence type="ECO:0000256" key="3">
    <source>
        <dbReference type="ARBA" id="ARBA00022722"/>
    </source>
</evidence>
<dbReference type="PANTHER" id="PTHR37984:SF5">
    <property type="entry name" value="PROTEIN NYNRIN-LIKE"/>
    <property type="match status" value="1"/>
</dbReference>
<dbReference type="PROSITE" id="PS50878">
    <property type="entry name" value="RT_POL"/>
    <property type="match status" value="1"/>
</dbReference>
<dbReference type="InterPro" id="IPR012337">
    <property type="entry name" value="RNaseH-like_sf"/>
</dbReference>
<dbReference type="EMBL" id="JANKHO010001254">
    <property type="protein sequence ID" value="KAJ3502631.1"/>
    <property type="molecule type" value="Genomic_DNA"/>
</dbReference>
<dbReference type="Gene3D" id="2.40.50.40">
    <property type="match status" value="1"/>
</dbReference>
<dbReference type="CDD" id="cd00024">
    <property type="entry name" value="CD_CSD"/>
    <property type="match status" value="1"/>
</dbReference>
<name>A0A9W8MRU2_9AGAR</name>
<organism evidence="9 10">
    <name type="scientific">Agrocybe chaxingu</name>
    <dbReference type="NCBI Taxonomy" id="84603"/>
    <lineage>
        <taxon>Eukaryota</taxon>
        <taxon>Fungi</taxon>
        <taxon>Dikarya</taxon>
        <taxon>Basidiomycota</taxon>
        <taxon>Agaricomycotina</taxon>
        <taxon>Agaricomycetes</taxon>
        <taxon>Agaricomycetidae</taxon>
        <taxon>Agaricales</taxon>
        <taxon>Agaricineae</taxon>
        <taxon>Strophariaceae</taxon>
        <taxon>Agrocybe</taxon>
    </lineage>
</organism>
<dbReference type="SUPFAM" id="SSF54160">
    <property type="entry name" value="Chromo domain-like"/>
    <property type="match status" value="1"/>
</dbReference>
<dbReference type="CDD" id="cd09274">
    <property type="entry name" value="RNase_HI_RT_Ty3"/>
    <property type="match status" value="1"/>
</dbReference>
<protein>
    <recommendedName>
        <fullName evidence="8">Reverse transcriptase domain-containing protein</fullName>
    </recommendedName>
</protein>
<feature type="region of interest" description="Disordered" evidence="7">
    <location>
        <begin position="479"/>
        <end position="511"/>
    </location>
</feature>
<dbReference type="Gene3D" id="3.10.10.10">
    <property type="entry name" value="HIV Type 1 Reverse Transcriptase, subunit A, domain 1"/>
    <property type="match status" value="1"/>
</dbReference>
<accession>A0A9W8MRU2</accession>
<evidence type="ECO:0000313" key="10">
    <source>
        <dbReference type="Proteomes" id="UP001148786"/>
    </source>
</evidence>
<evidence type="ECO:0000259" key="8">
    <source>
        <dbReference type="PROSITE" id="PS50878"/>
    </source>
</evidence>
<dbReference type="Gene3D" id="3.30.420.10">
    <property type="entry name" value="Ribonuclease H-like superfamily/Ribonuclease H"/>
    <property type="match status" value="1"/>
</dbReference>
<evidence type="ECO:0000256" key="1">
    <source>
        <dbReference type="ARBA" id="ARBA00022679"/>
    </source>
</evidence>
<dbReference type="InterPro" id="IPR036397">
    <property type="entry name" value="RNaseH_sf"/>
</dbReference>
<dbReference type="CDD" id="cd01647">
    <property type="entry name" value="RT_LTR"/>
    <property type="match status" value="1"/>
</dbReference>
<evidence type="ECO:0000256" key="5">
    <source>
        <dbReference type="ARBA" id="ARBA00022801"/>
    </source>
</evidence>